<gene>
    <name evidence="2" type="ORF">SAMN05216313_105176</name>
</gene>
<protein>
    <submittedName>
        <fullName evidence="2">Stage II sporulation protein P</fullName>
    </submittedName>
</protein>
<evidence type="ECO:0000313" key="2">
    <source>
        <dbReference type="EMBL" id="SET38227.1"/>
    </source>
</evidence>
<feature type="region of interest" description="Disordered" evidence="1">
    <location>
        <begin position="111"/>
        <end position="141"/>
    </location>
</feature>
<evidence type="ECO:0000313" key="3">
    <source>
        <dbReference type="Proteomes" id="UP000198508"/>
    </source>
</evidence>
<dbReference type="InterPro" id="IPR010897">
    <property type="entry name" value="Spore_II_P"/>
</dbReference>
<proteinExistence type="predicted"/>
<dbReference type="Proteomes" id="UP000198508">
    <property type="component" value="Unassembled WGS sequence"/>
</dbReference>
<accession>A0A1I0E030</accession>
<organism evidence="2 3">
    <name type="scientific">Enterocloster lavalensis</name>
    <dbReference type="NCBI Taxonomy" id="460384"/>
    <lineage>
        <taxon>Bacteria</taxon>
        <taxon>Bacillati</taxon>
        <taxon>Bacillota</taxon>
        <taxon>Clostridia</taxon>
        <taxon>Lachnospirales</taxon>
        <taxon>Lachnospiraceae</taxon>
        <taxon>Enterocloster</taxon>
    </lineage>
</organism>
<reference evidence="3" key="1">
    <citation type="submission" date="2016-10" db="EMBL/GenBank/DDBJ databases">
        <authorList>
            <person name="Varghese N."/>
            <person name="Submissions S."/>
        </authorList>
    </citation>
    <scope>NUCLEOTIDE SEQUENCE [LARGE SCALE GENOMIC DNA]</scope>
    <source>
        <strain evidence="3">NLAE-zl-G277</strain>
    </source>
</reference>
<dbReference type="Pfam" id="PF07454">
    <property type="entry name" value="SpoIIP"/>
    <property type="match status" value="1"/>
</dbReference>
<dbReference type="EMBL" id="FOIM01000005">
    <property type="protein sequence ID" value="SET38227.1"/>
    <property type="molecule type" value="Genomic_DNA"/>
</dbReference>
<name>A0A1I0E030_9FIRM</name>
<dbReference type="STRING" id="460384.SAMN05216313_105176"/>
<evidence type="ECO:0000256" key="1">
    <source>
        <dbReference type="SAM" id="MobiDB-lite"/>
    </source>
</evidence>
<dbReference type="AlphaFoldDB" id="A0A1I0E030"/>
<sequence length="429" mass="46712">MRRRGLAGGIRWFAAGTGLILILLLAGRAAGTAAENLDRDACRRAVETGGRWLVDYVWHQARPGSGGTGGRTGDGWETGDPDPAYRQYEAVKTFYEEHQYLAWYGNEETGETKAENGEAQNGGTTAGQAGDNGADQNAGGTQALAQGETGAGAVPAGAALVGVTSRAVTGPTYVMEQLADYDFLMKHFYSVHTSTTAGRDEISAARLLGEDLSIGEDNSQPQILIYHTHSQEAFKDSGPGETVVGIGNYLTELLTAKGYNVIHDTSVYDLVDGKLDRSKAYTYAYDGISKILEENPSVQVVLDIHRDGVGESLHLVTDVDGKPTAQIMFFNGMSQTPEGPIEYLQNPYREQNLAFSFQMQLDAQAYYPGFTRKIYLKGLRYNLHLRPRSALIEVGAQTNTYEEARNAMEPLSELLDMVLQSSRKNDTIQ</sequence>
<feature type="compositionally biased region" description="Low complexity" evidence="1">
    <location>
        <begin position="119"/>
        <end position="141"/>
    </location>
</feature>
<dbReference type="RefSeq" id="WP_242956286.1">
    <property type="nucleotide sequence ID" value="NZ_FOIM01000005.1"/>
</dbReference>
<keyword evidence="3" id="KW-1185">Reference proteome</keyword>